<keyword evidence="3" id="KW-1185">Reference proteome</keyword>
<evidence type="ECO:0000256" key="1">
    <source>
        <dbReference type="SAM" id="MobiDB-lite"/>
    </source>
</evidence>
<feature type="region of interest" description="Disordered" evidence="1">
    <location>
        <begin position="60"/>
        <end position="92"/>
    </location>
</feature>
<gene>
    <name evidence="2" type="ORF">PENSTE_c001G03659</name>
</gene>
<dbReference type="OrthoDB" id="5231661at2759"/>
<dbReference type="AlphaFoldDB" id="A0A1V6U1E5"/>
<proteinExistence type="predicted"/>
<accession>A0A1V6U1E5</accession>
<evidence type="ECO:0000313" key="3">
    <source>
        <dbReference type="Proteomes" id="UP000191285"/>
    </source>
</evidence>
<name>A0A1V6U1E5_9EURO</name>
<organism evidence="2 3">
    <name type="scientific">Penicillium steckii</name>
    <dbReference type="NCBI Taxonomy" id="303698"/>
    <lineage>
        <taxon>Eukaryota</taxon>
        <taxon>Fungi</taxon>
        <taxon>Dikarya</taxon>
        <taxon>Ascomycota</taxon>
        <taxon>Pezizomycotina</taxon>
        <taxon>Eurotiomycetes</taxon>
        <taxon>Eurotiomycetidae</taxon>
        <taxon>Eurotiales</taxon>
        <taxon>Aspergillaceae</taxon>
        <taxon>Penicillium</taxon>
    </lineage>
</organism>
<feature type="compositionally biased region" description="Basic and acidic residues" evidence="1">
    <location>
        <begin position="65"/>
        <end position="81"/>
    </location>
</feature>
<evidence type="ECO:0000313" key="2">
    <source>
        <dbReference type="EMBL" id="OQE32184.1"/>
    </source>
</evidence>
<sequence length="139" mass="15654">MSSLLKIARLPLKGTFQPLRVRSHPPVSTRSQITLLHGLQEPHRVSCACSINFSTQAKLQKFKSPRNEPSKTRQDAEKGGSEYEDSFSTPSVSLDSLGIGKKMRVFLLAVLTVFGSIETWFWCKAIVIWWKGDESEETE</sequence>
<protein>
    <submittedName>
        <fullName evidence="2">Uncharacterized protein</fullName>
    </submittedName>
</protein>
<dbReference type="EMBL" id="MLKD01000001">
    <property type="protein sequence ID" value="OQE32184.1"/>
    <property type="molecule type" value="Genomic_DNA"/>
</dbReference>
<reference evidence="3" key="1">
    <citation type="journal article" date="2017" name="Nat. Microbiol.">
        <title>Global analysis of biosynthetic gene clusters reveals vast potential of secondary metabolite production in Penicillium species.</title>
        <authorList>
            <person name="Nielsen J.C."/>
            <person name="Grijseels S."/>
            <person name="Prigent S."/>
            <person name="Ji B."/>
            <person name="Dainat J."/>
            <person name="Nielsen K.F."/>
            <person name="Frisvad J.C."/>
            <person name="Workman M."/>
            <person name="Nielsen J."/>
        </authorList>
    </citation>
    <scope>NUCLEOTIDE SEQUENCE [LARGE SCALE GENOMIC DNA]</scope>
    <source>
        <strain evidence="3">IBT 24891</strain>
    </source>
</reference>
<dbReference type="Proteomes" id="UP000191285">
    <property type="component" value="Unassembled WGS sequence"/>
</dbReference>
<comment type="caution">
    <text evidence="2">The sequence shown here is derived from an EMBL/GenBank/DDBJ whole genome shotgun (WGS) entry which is preliminary data.</text>
</comment>